<evidence type="ECO:0000313" key="3">
    <source>
        <dbReference type="Proteomes" id="UP000284657"/>
    </source>
</evidence>
<feature type="region of interest" description="Disordered" evidence="1">
    <location>
        <begin position="771"/>
        <end position="816"/>
    </location>
</feature>
<accession>A0A3R7GCV9</accession>
<feature type="region of interest" description="Disordered" evidence="1">
    <location>
        <begin position="922"/>
        <end position="959"/>
    </location>
</feature>
<evidence type="ECO:0000256" key="1">
    <source>
        <dbReference type="SAM" id="MobiDB-lite"/>
    </source>
</evidence>
<proteinExistence type="predicted"/>
<comment type="caution">
    <text evidence="2">The sequence shown here is derived from an EMBL/GenBank/DDBJ whole genome shotgun (WGS) entry which is preliminary data.</text>
</comment>
<protein>
    <submittedName>
        <fullName evidence="2">Uncharacterized protein</fullName>
    </submittedName>
</protein>
<dbReference type="AlphaFoldDB" id="A0A3R7GCV9"/>
<feature type="compositionally biased region" description="Basic and acidic residues" evidence="1">
    <location>
        <begin position="358"/>
        <end position="368"/>
    </location>
</feature>
<dbReference type="EMBL" id="MBAD02002145">
    <property type="protein sequence ID" value="RLN49445.1"/>
    <property type="molecule type" value="Genomic_DNA"/>
</dbReference>
<reference evidence="2 3" key="1">
    <citation type="submission" date="2018-07" db="EMBL/GenBank/DDBJ databases">
        <title>Genome sequencing of oomycete isolates from Chile give support for New Zealand origin for Phytophthora kernoviae and make available the first Nothophytophthora sp. genome.</title>
        <authorList>
            <person name="Studholme D.J."/>
            <person name="Sanfuentes E."/>
            <person name="Panda P."/>
            <person name="Hill R."/>
            <person name="Sambles C."/>
            <person name="Grant M."/>
            <person name="Williams N.M."/>
            <person name="Mcdougal R.L."/>
        </authorList>
    </citation>
    <scope>NUCLEOTIDE SEQUENCE [LARGE SCALE GENOMIC DNA]</scope>
    <source>
        <strain evidence="2">Chile7</strain>
    </source>
</reference>
<organism evidence="2 3">
    <name type="scientific">Phytophthora kernoviae</name>
    <dbReference type="NCBI Taxonomy" id="325452"/>
    <lineage>
        <taxon>Eukaryota</taxon>
        <taxon>Sar</taxon>
        <taxon>Stramenopiles</taxon>
        <taxon>Oomycota</taxon>
        <taxon>Peronosporomycetes</taxon>
        <taxon>Peronosporales</taxon>
        <taxon>Peronosporaceae</taxon>
        <taxon>Phytophthora</taxon>
    </lineage>
</organism>
<gene>
    <name evidence="2" type="ORF">BBJ29_000081</name>
</gene>
<feature type="compositionally biased region" description="Acidic residues" evidence="1">
    <location>
        <begin position="930"/>
        <end position="948"/>
    </location>
</feature>
<sequence>MRRHYLFAEDEKERSVGNGKANLLKLWHTRRWAMIEGDESANGGEANALVARELTLMWDLAKPMTSILLSRVGYIGFFARAAKALVLPMTSDTAAIAVAQRDWEYDLEGVGSINEPTTKGMSVLDNEMMAPEQFREALMQLAELVLPVESAAKIFASFFRELRISVAEVDTAISSNEPETNVGDPADRLVLRSLSRIPKISKDAFLQKLPPSSDALRTIHGLQPPDSREMSLKQLLLSYNPRKFSLTRAFPHKDQSNDSIDESVSNIEEVKTEATDDPKPIVEDDMVVAQRLHTELLEKKPEAEAEEVQGPSIANGNDGTEPGTEVQETSEPDSNDQEEGGDDAPPEEIIVPAPEPTPAERNEIEPPREPTVSFGTIVLTKFAQRYHEYVTRMQRELAVSRTTASTDSYHLVVVQATQSLSAIRDHCIQVITGTSLGLSRFSVSREACPVPLPDDLSDASRAEKMRWLLYGDWTTLLEAEESSTTNVSFTRLPKRNAKRRLLSKWREFCPVASSADNELTLGNPEFAVCYSGRVYLLASREARSVFCAHPLQFLRRDVPVPSKYRNYWLVTTGGGDILSPAHLETLEAGLRVQTVSASKLLKTLPISMEMRLMRGQVVSPVDVATVAAEALKAQLAKLDASSRWMLTDLPLTRDVAAVLLEHGCVPDAILLMDEELTAAKEEAGVISPLAALRRQQFQTEKAGIEDVSQALGGTTRIINCPLFHQPTETLAAIERELNPLAPRLDNIEDGHAPQMVDEYYPAVIFAPPHPGKYEEDEGKLVSLSQQDEGDAPDPEAVAAAEAARKTSLQLQASDADRRQQLEELKSEDARMKPEELFVSALQAELKRQQPVPGEAVAHVIAGLGQDPSRIPSAATLEMCFKYEFFPVLVVPLVISEDEAVATLLSRWTDNLPVPRRKLALTRKKEKDGEAGDDGDALEEDGEEEEPPVDLEAAREDESTRLHEQFVEDQKMLDEAVVSLRSRGVRDEKRFLSAATC</sequence>
<feature type="region of interest" description="Disordered" evidence="1">
    <location>
        <begin position="297"/>
        <end position="370"/>
    </location>
</feature>
<evidence type="ECO:0000313" key="2">
    <source>
        <dbReference type="EMBL" id="RLN49445.1"/>
    </source>
</evidence>
<name>A0A3R7GCV9_9STRA</name>
<feature type="compositionally biased region" description="Acidic residues" evidence="1">
    <location>
        <begin position="328"/>
        <end position="346"/>
    </location>
</feature>
<dbReference type="Proteomes" id="UP000284657">
    <property type="component" value="Unassembled WGS sequence"/>
</dbReference>